<reference evidence="2 3" key="1">
    <citation type="submission" date="2018-11" db="EMBL/GenBank/DDBJ databases">
        <authorList>
            <person name="Li F."/>
        </authorList>
    </citation>
    <scope>NUCLEOTIDE SEQUENCE [LARGE SCALE GENOMIC DNA]</scope>
    <source>
        <strain evidence="2 3">YS17T</strain>
    </source>
</reference>
<feature type="compositionally biased region" description="Basic and acidic residues" evidence="1">
    <location>
        <begin position="52"/>
        <end position="64"/>
    </location>
</feature>
<feature type="region of interest" description="Disordered" evidence="1">
    <location>
        <begin position="31"/>
        <end position="64"/>
    </location>
</feature>
<gene>
    <name evidence="2" type="ORF">EHW97_05845</name>
</gene>
<dbReference type="RefSeq" id="WP_124236226.1">
    <property type="nucleotide sequence ID" value="NZ_JBHUFI010000003.1"/>
</dbReference>
<name>A0A3N6WN89_9ACTN</name>
<evidence type="ECO:0000313" key="3">
    <source>
        <dbReference type="Proteomes" id="UP000275225"/>
    </source>
</evidence>
<sequence>MIGYYADHEGREHLGRILAVSTALDEPLTVLSSHSRPPEAPSGWVTLPFQQENRHTDGSPRRRGDYHDHLDVVARWLHQQRPRLLVIDASVARDVDVTVEVATLADQLSVPVVTVLAPGRRDELGRRRGFELSQALVAPWPRCAEPLVHGLDDQTARIRHIGAISRFSVGAARPPAARGRRVLVLDPDPCVTRDDGIALARAATFGWSWTIARHGVWHRDAQRLIDDADVVVCHAAQDVIAEIAARRRPAIAVPRHHPQDEQVCLAESLERGPWPVLVRSSFPTHGWSELLEEARGLDGGDWQSWCDGQGARRFAETLQAVRVA</sequence>
<evidence type="ECO:0000256" key="1">
    <source>
        <dbReference type="SAM" id="MobiDB-lite"/>
    </source>
</evidence>
<comment type="caution">
    <text evidence="2">The sequence shown here is derived from an EMBL/GenBank/DDBJ whole genome shotgun (WGS) entry which is preliminary data.</text>
</comment>
<dbReference type="Proteomes" id="UP000275225">
    <property type="component" value="Unassembled WGS sequence"/>
</dbReference>
<dbReference type="OrthoDB" id="9809594at2"/>
<keyword evidence="3" id="KW-1185">Reference proteome</keyword>
<organism evidence="2 3">
    <name type="scientific">Aeromicrobium camelliae</name>
    <dbReference type="NCBI Taxonomy" id="1538144"/>
    <lineage>
        <taxon>Bacteria</taxon>
        <taxon>Bacillati</taxon>
        <taxon>Actinomycetota</taxon>
        <taxon>Actinomycetes</taxon>
        <taxon>Propionibacteriales</taxon>
        <taxon>Nocardioidaceae</taxon>
        <taxon>Aeromicrobium</taxon>
    </lineage>
</organism>
<proteinExistence type="predicted"/>
<dbReference type="SUPFAM" id="SSF53756">
    <property type="entry name" value="UDP-Glycosyltransferase/glycogen phosphorylase"/>
    <property type="match status" value="1"/>
</dbReference>
<protein>
    <submittedName>
        <fullName evidence="2">Uncharacterized protein</fullName>
    </submittedName>
</protein>
<dbReference type="Gene3D" id="3.40.50.2000">
    <property type="entry name" value="Glycogen Phosphorylase B"/>
    <property type="match status" value="1"/>
</dbReference>
<evidence type="ECO:0000313" key="2">
    <source>
        <dbReference type="EMBL" id="RQN08770.1"/>
    </source>
</evidence>
<accession>A0A3N6WN89</accession>
<dbReference type="AlphaFoldDB" id="A0A3N6WN89"/>
<dbReference type="EMBL" id="RQJX01000005">
    <property type="protein sequence ID" value="RQN08770.1"/>
    <property type="molecule type" value="Genomic_DNA"/>
</dbReference>